<keyword evidence="3" id="KW-1185">Reference proteome</keyword>
<reference evidence="2 3" key="1">
    <citation type="submission" date="2017-04" db="EMBL/GenBank/DDBJ databases">
        <title>Genome sequencing of [Candida] sorbophila.</title>
        <authorList>
            <person name="Ahn J.O."/>
        </authorList>
    </citation>
    <scope>NUCLEOTIDE SEQUENCE [LARGE SCALE GENOMIC DNA]</scope>
    <source>
        <strain evidence="2 3">DS02</strain>
    </source>
</reference>
<dbReference type="RefSeq" id="XP_024662713.1">
    <property type="nucleotide sequence ID" value="XM_024806945.1"/>
</dbReference>
<accession>A0A2T0FCS0</accession>
<evidence type="ECO:0000313" key="3">
    <source>
        <dbReference type="Proteomes" id="UP000238350"/>
    </source>
</evidence>
<dbReference type="Proteomes" id="UP000238350">
    <property type="component" value="Unassembled WGS sequence"/>
</dbReference>
<name>A0A2T0FCS0_9ASCO</name>
<dbReference type="AlphaFoldDB" id="A0A2T0FCS0"/>
<sequence>MELKKSFRKRFANMQIKAKQSTDFLNLKSGLLTPNTPVDPTGQDFFSFPPESNSAVTSLDRRKSRTSSVSSSANERQSRLSHPSSYEALSARVSSQQAPKLSSSDRSSGVDSSLKSGKNDVFITEQSSSEFDDEVADEMAEKILSVVSSRRASNSWCLS</sequence>
<dbReference type="GeneID" id="36514136"/>
<protein>
    <submittedName>
        <fullName evidence="2">Uncharacterized protein</fullName>
    </submittedName>
</protein>
<feature type="compositionally biased region" description="Low complexity" evidence="1">
    <location>
        <begin position="100"/>
        <end position="116"/>
    </location>
</feature>
<dbReference type="EMBL" id="NDIQ01000001">
    <property type="protein sequence ID" value="PRT52767.1"/>
    <property type="molecule type" value="Genomic_DNA"/>
</dbReference>
<evidence type="ECO:0000313" key="2">
    <source>
        <dbReference type="EMBL" id="PRT52767.1"/>
    </source>
</evidence>
<organism evidence="2 3">
    <name type="scientific">Wickerhamiella sorbophila</name>
    <dbReference type="NCBI Taxonomy" id="45607"/>
    <lineage>
        <taxon>Eukaryota</taxon>
        <taxon>Fungi</taxon>
        <taxon>Dikarya</taxon>
        <taxon>Ascomycota</taxon>
        <taxon>Saccharomycotina</taxon>
        <taxon>Dipodascomycetes</taxon>
        <taxon>Dipodascales</taxon>
        <taxon>Trichomonascaceae</taxon>
        <taxon>Wickerhamiella</taxon>
    </lineage>
</organism>
<gene>
    <name evidence="2" type="ORF">B9G98_00387</name>
</gene>
<proteinExistence type="predicted"/>
<comment type="caution">
    <text evidence="2">The sequence shown here is derived from an EMBL/GenBank/DDBJ whole genome shotgun (WGS) entry which is preliminary data.</text>
</comment>
<feature type="region of interest" description="Disordered" evidence="1">
    <location>
        <begin position="28"/>
        <end position="134"/>
    </location>
</feature>
<evidence type="ECO:0000256" key="1">
    <source>
        <dbReference type="SAM" id="MobiDB-lite"/>
    </source>
</evidence>